<name>A0A699SMG9_TANCI</name>
<proteinExistence type="predicted"/>
<feature type="compositionally biased region" description="Acidic residues" evidence="1">
    <location>
        <begin position="1"/>
        <end position="26"/>
    </location>
</feature>
<dbReference type="AlphaFoldDB" id="A0A699SMG9"/>
<sequence length="127" mass="14610">ELEEEPEEEEEEFEDDPDEGDEEEEEIVHPATPRQSAPIIHQSPPKRNFKVGGTSNASAHDPALEYDSSDDDSIVDPRILSRSKGEFEEMDTMKVELSEAGRMKRHVEELDCKYELLDYKNEMLARD</sequence>
<reference evidence="2" key="1">
    <citation type="journal article" date="2019" name="Sci. Rep.">
        <title>Draft genome of Tanacetum cinerariifolium, the natural source of mosquito coil.</title>
        <authorList>
            <person name="Yamashiro T."/>
            <person name="Shiraishi A."/>
            <person name="Satake H."/>
            <person name="Nakayama K."/>
        </authorList>
    </citation>
    <scope>NUCLEOTIDE SEQUENCE</scope>
</reference>
<feature type="region of interest" description="Disordered" evidence="1">
    <location>
        <begin position="1"/>
        <end position="76"/>
    </location>
</feature>
<feature type="non-terminal residue" evidence="2">
    <location>
        <position position="1"/>
    </location>
</feature>
<evidence type="ECO:0000256" key="1">
    <source>
        <dbReference type="SAM" id="MobiDB-lite"/>
    </source>
</evidence>
<feature type="non-terminal residue" evidence="2">
    <location>
        <position position="127"/>
    </location>
</feature>
<dbReference type="EMBL" id="BKCJ011169675">
    <property type="protein sequence ID" value="GFC98037.1"/>
    <property type="molecule type" value="Genomic_DNA"/>
</dbReference>
<evidence type="ECO:0000313" key="2">
    <source>
        <dbReference type="EMBL" id="GFC98037.1"/>
    </source>
</evidence>
<comment type="caution">
    <text evidence="2">The sequence shown here is derived from an EMBL/GenBank/DDBJ whole genome shotgun (WGS) entry which is preliminary data.</text>
</comment>
<accession>A0A699SMG9</accession>
<organism evidence="2">
    <name type="scientific">Tanacetum cinerariifolium</name>
    <name type="common">Dalmatian daisy</name>
    <name type="synonym">Chrysanthemum cinerariifolium</name>
    <dbReference type="NCBI Taxonomy" id="118510"/>
    <lineage>
        <taxon>Eukaryota</taxon>
        <taxon>Viridiplantae</taxon>
        <taxon>Streptophyta</taxon>
        <taxon>Embryophyta</taxon>
        <taxon>Tracheophyta</taxon>
        <taxon>Spermatophyta</taxon>
        <taxon>Magnoliopsida</taxon>
        <taxon>eudicotyledons</taxon>
        <taxon>Gunneridae</taxon>
        <taxon>Pentapetalae</taxon>
        <taxon>asterids</taxon>
        <taxon>campanulids</taxon>
        <taxon>Asterales</taxon>
        <taxon>Asteraceae</taxon>
        <taxon>Asteroideae</taxon>
        <taxon>Anthemideae</taxon>
        <taxon>Anthemidinae</taxon>
        <taxon>Tanacetum</taxon>
    </lineage>
</organism>
<gene>
    <name evidence="2" type="ORF">Tci_870007</name>
</gene>
<protein>
    <submittedName>
        <fullName evidence="2">Uncharacterized protein</fullName>
    </submittedName>
</protein>